<accession>A0A914PAP2</accession>
<proteinExistence type="predicted"/>
<dbReference type="PANTHER" id="PTHR33845">
    <property type="entry name" value="C2H2-TYPE DOMAIN-CONTAINING PROTEIN"/>
    <property type="match status" value="1"/>
</dbReference>
<dbReference type="AlphaFoldDB" id="A0A914PAP2"/>
<keyword evidence="2" id="KW-1185">Reference proteome</keyword>
<dbReference type="PANTHER" id="PTHR33845:SF1">
    <property type="entry name" value="C2H2-TYPE DOMAIN-CONTAINING PROTEIN"/>
    <property type="match status" value="1"/>
</dbReference>
<reference evidence="3" key="1">
    <citation type="submission" date="2022-11" db="UniProtKB">
        <authorList>
            <consortium name="WormBaseParasite"/>
        </authorList>
    </citation>
    <scope>IDENTIFICATION</scope>
</reference>
<dbReference type="WBParaSite" id="PDA_v2.g15149.t1">
    <property type="protein sequence ID" value="PDA_v2.g15149.t1"/>
    <property type="gene ID" value="PDA_v2.g15149"/>
</dbReference>
<dbReference type="InterPro" id="IPR013087">
    <property type="entry name" value="Znf_C2H2_type"/>
</dbReference>
<protein>
    <submittedName>
        <fullName evidence="3">C2H2-type domain-containing protein</fullName>
    </submittedName>
</protein>
<feature type="domain" description="C2H2-type" evidence="1">
    <location>
        <begin position="138"/>
        <end position="162"/>
    </location>
</feature>
<sequence>MFDAIDLACKQSRVDGVTAVLAEELPASDQKPKFSLPDFQYLGEIEYFKYIVEGHAIWVYKHYKIGGGKVININSMISNLKVHQFQKIRYSTPTTLFWREKQIMFKNPNTPRIPVDLAATTINPLHTSEENPNKLHHCHVEGCRSTFLTEQNLQKHMLVGKHDILPVKETLDERAYQLFYDHVTGVKQTHDKFVHAVMALDDFTIIENEVQNMGWALEQPSKRTKYTPEIQKFLNDQYVLFLTSGQRRVDAYIVQQRMRESRIPLFKANERLSAGKIASYFSSRQSKLKALAAQTAATARNDALLQQRAREFVEQEQQNDDAFDQNYQEDPIYFNEEEDVITSIRSKVANQ</sequence>
<name>A0A914PAP2_9BILA</name>
<organism evidence="2 3">
    <name type="scientific">Panagrolaimus davidi</name>
    <dbReference type="NCBI Taxonomy" id="227884"/>
    <lineage>
        <taxon>Eukaryota</taxon>
        <taxon>Metazoa</taxon>
        <taxon>Ecdysozoa</taxon>
        <taxon>Nematoda</taxon>
        <taxon>Chromadorea</taxon>
        <taxon>Rhabditida</taxon>
        <taxon>Tylenchina</taxon>
        <taxon>Panagrolaimomorpha</taxon>
        <taxon>Panagrolaimoidea</taxon>
        <taxon>Panagrolaimidae</taxon>
        <taxon>Panagrolaimus</taxon>
    </lineage>
</organism>
<dbReference type="Proteomes" id="UP000887578">
    <property type="component" value="Unplaced"/>
</dbReference>
<dbReference type="PROSITE" id="PS00028">
    <property type="entry name" value="ZINC_FINGER_C2H2_1"/>
    <property type="match status" value="1"/>
</dbReference>
<evidence type="ECO:0000313" key="2">
    <source>
        <dbReference type="Proteomes" id="UP000887578"/>
    </source>
</evidence>
<evidence type="ECO:0000259" key="1">
    <source>
        <dbReference type="PROSITE" id="PS00028"/>
    </source>
</evidence>
<evidence type="ECO:0000313" key="3">
    <source>
        <dbReference type="WBParaSite" id="PDA_v2.g15149.t1"/>
    </source>
</evidence>